<dbReference type="EMBL" id="JAZHXJ010002876">
    <property type="protein sequence ID" value="KAL1836278.1"/>
    <property type="molecule type" value="Genomic_DNA"/>
</dbReference>
<comment type="caution">
    <text evidence="1">The sequence shown here is derived from an EMBL/GenBank/DDBJ whole genome shotgun (WGS) entry which is preliminary data.</text>
</comment>
<reference evidence="1 2" key="1">
    <citation type="journal article" date="2024" name="Commun. Biol.">
        <title>Comparative genomic analysis of thermophilic fungi reveals convergent evolutionary adaptations and gene losses.</title>
        <authorList>
            <person name="Steindorff A.S."/>
            <person name="Aguilar-Pontes M.V."/>
            <person name="Robinson A.J."/>
            <person name="Andreopoulos B."/>
            <person name="LaButti K."/>
            <person name="Kuo A."/>
            <person name="Mondo S."/>
            <person name="Riley R."/>
            <person name="Otillar R."/>
            <person name="Haridas S."/>
            <person name="Lipzen A."/>
            <person name="Grimwood J."/>
            <person name="Schmutz J."/>
            <person name="Clum A."/>
            <person name="Reid I.D."/>
            <person name="Moisan M.C."/>
            <person name="Butler G."/>
            <person name="Nguyen T.T.M."/>
            <person name="Dewar K."/>
            <person name="Conant G."/>
            <person name="Drula E."/>
            <person name="Henrissat B."/>
            <person name="Hansel C."/>
            <person name="Singer S."/>
            <person name="Hutchinson M.I."/>
            <person name="de Vries R.P."/>
            <person name="Natvig D.O."/>
            <person name="Powell A.J."/>
            <person name="Tsang A."/>
            <person name="Grigoriev I.V."/>
        </authorList>
    </citation>
    <scope>NUCLEOTIDE SEQUENCE [LARGE SCALE GENOMIC DNA]</scope>
    <source>
        <strain evidence="1 2">ATCC 24622</strain>
    </source>
</reference>
<evidence type="ECO:0000313" key="1">
    <source>
        <dbReference type="EMBL" id="KAL1836278.1"/>
    </source>
</evidence>
<name>A0ABR3V3C3_9PEZI</name>
<keyword evidence="2" id="KW-1185">Reference proteome</keyword>
<dbReference type="Proteomes" id="UP001586593">
    <property type="component" value="Unassembled WGS sequence"/>
</dbReference>
<organism evidence="1 2">
    <name type="scientific">Phialemonium thermophilum</name>
    <dbReference type="NCBI Taxonomy" id="223376"/>
    <lineage>
        <taxon>Eukaryota</taxon>
        <taxon>Fungi</taxon>
        <taxon>Dikarya</taxon>
        <taxon>Ascomycota</taxon>
        <taxon>Pezizomycotina</taxon>
        <taxon>Sordariomycetes</taxon>
        <taxon>Sordariomycetidae</taxon>
        <taxon>Cephalothecales</taxon>
        <taxon>Cephalothecaceae</taxon>
        <taxon>Phialemonium</taxon>
    </lineage>
</organism>
<proteinExistence type="predicted"/>
<gene>
    <name evidence="1" type="ORF">VTK73DRAFT_5110</name>
</gene>
<accession>A0ABR3V3C3</accession>
<protein>
    <submittedName>
        <fullName evidence="1">Uncharacterized protein</fullName>
    </submittedName>
</protein>
<sequence length="91" mass="9976">MTPSISIALLPLPNPRPLDKRSVLPDFQVPVLQAAVAPFPLPKLPYRAKGSATKKGSDYISRLEDSIRWRYPAKASAGLFGSRWLFNPAAS</sequence>
<evidence type="ECO:0000313" key="2">
    <source>
        <dbReference type="Proteomes" id="UP001586593"/>
    </source>
</evidence>